<evidence type="ECO:0000313" key="3">
    <source>
        <dbReference type="Proteomes" id="UP000314294"/>
    </source>
</evidence>
<evidence type="ECO:0000256" key="1">
    <source>
        <dbReference type="SAM" id="MobiDB-lite"/>
    </source>
</evidence>
<reference evidence="2 3" key="1">
    <citation type="submission" date="2019-03" db="EMBL/GenBank/DDBJ databases">
        <title>First draft genome of Liparis tanakae, snailfish: a comprehensive survey of snailfish specific genes.</title>
        <authorList>
            <person name="Kim W."/>
            <person name="Song I."/>
            <person name="Jeong J.-H."/>
            <person name="Kim D."/>
            <person name="Kim S."/>
            <person name="Ryu S."/>
            <person name="Song J.Y."/>
            <person name="Lee S.K."/>
        </authorList>
    </citation>
    <scope>NUCLEOTIDE SEQUENCE [LARGE SCALE GENOMIC DNA]</scope>
    <source>
        <tissue evidence="2">Muscle</tissue>
    </source>
</reference>
<sequence>MESDSRQIAGARSPPSDSEQLIGINPFGPDRAVTPLTSQQADPTAAWYGVTLGIMFVSLTKQQPFSARGLRSILGRAEQHTWRRIERKLLRVLKVRRRPPPSPLLPMQNARVSLVFSRFLKVIIGCHCEEL</sequence>
<dbReference type="EMBL" id="SRLO01000596">
    <property type="protein sequence ID" value="TNN51050.1"/>
    <property type="molecule type" value="Genomic_DNA"/>
</dbReference>
<evidence type="ECO:0000313" key="2">
    <source>
        <dbReference type="EMBL" id="TNN51050.1"/>
    </source>
</evidence>
<dbReference type="AlphaFoldDB" id="A0A4Z2GCR8"/>
<accession>A0A4Z2GCR8</accession>
<comment type="caution">
    <text evidence="2">The sequence shown here is derived from an EMBL/GenBank/DDBJ whole genome shotgun (WGS) entry which is preliminary data.</text>
</comment>
<protein>
    <submittedName>
        <fullName evidence="2">Uncharacterized protein</fullName>
    </submittedName>
</protein>
<dbReference type="Proteomes" id="UP000314294">
    <property type="component" value="Unassembled WGS sequence"/>
</dbReference>
<name>A0A4Z2GCR8_9TELE</name>
<proteinExistence type="predicted"/>
<gene>
    <name evidence="2" type="ORF">EYF80_038731</name>
</gene>
<keyword evidence="3" id="KW-1185">Reference proteome</keyword>
<feature type="region of interest" description="Disordered" evidence="1">
    <location>
        <begin position="1"/>
        <end position="38"/>
    </location>
</feature>
<organism evidence="2 3">
    <name type="scientific">Liparis tanakae</name>
    <name type="common">Tanaka's snailfish</name>
    <dbReference type="NCBI Taxonomy" id="230148"/>
    <lineage>
        <taxon>Eukaryota</taxon>
        <taxon>Metazoa</taxon>
        <taxon>Chordata</taxon>
        <taxon>Craniata</taxon>
        <taxon>Vertebrata</taxon>
        <taxon>Euteleostomi</taxon>
        <taxon>Actinopterygii</taxon>
        <taxon>Neopterygii</taxon>
        <taxon>Teleostei</taxon>
        <taxon>Neoteleostei</taxon>
        <taxon>Acanthomorphata</taxon>
        <taxon>Eupercaria</taxon>
        <taxon>Perciformes</taxon>
        <taxon>Cottioidei</taxon>
        <taxon>Cottales</taxon>
        <taxon>Liparidae</taxon>
        <taxon>Liparis</taxon>
    </lineage>
</organism>